<keyword evidence="6" id="KW-1185">Reference proteome</keyword>
<feature type="region of interest" description="Disordered" evidence="1">
    <location>
        <begin position="710"/>
        <end position="734"/>
    </location>
</feature>
<dbReference type="InterPro" id="IPR048401">
    <property type="entry name" value="SLS1_C"/>
</dbReference>
<sequence>MIVRAAQLSRICPACRLGSRVRPSSPSAIASQSISRLPRRFLSEPVRQSKERIEALISGAADAKGLLTKKKPSSRRPHRRRGHRGYENEEPAPWEIIRPTEDFDKIQHGKEKQLQHTASVLEDVLPHSSITETSLLDEASRPREEQARATKNSRHGLLDRRSLGVDALGQPVEVLVIKNPNNMRSTKKPAPLLKEEMAATGVPLELQDLMPPTSAEPGDTEEVWQNIDEIRPKGTLVIQKREFEKKLKQLIDGFTQEQLKTYFDQGERSVALDSESKSTFPWILNQTPWIAAQCNARPKLTLKQRQAFMIMDVLWKLEIQEDIEGPGRMAVWLNPHVCQVLSRPSNGIVHNLQTNFLDKSKNERLSIEADEGKFSINARKSTVLSILSWLDGVVQSIRSRTVSVREVKYPLSTDLIELLAKITSTAIRYGPDKQEMCVSWLPDAGSNDEHIEDPADVVQRLLLEKQTPVEQSLHCVYPASVAAQKSRHTRSGYLSIHHRDKKGMAWREKPQEWKRYTLPIPKQNDNENLEPRPSADEVKLFKPTARHPDERAEVIATFGHVLHVADTKRAALSSKSGRVLAPVVPHPAALTAITADAPVPSVQKTTIVLHFEPSGPIARDHVGRLPQVRLYMPVNPYSDLSAFSFPATSTLEAAHLPQQIDCLFPGAAVDARFQIRQVLQLDKDHEPLQNFLRASEFNLLQGRLRTPSETSFTIPPHYATSHSGSGSESPSSSSSMATVAYRFMGLEIHQTIEVEWRGHTLKYSSIEAGQHGGQQQTLSLTARQHGDWAETARLVDEVARGAHFSWTDGHTLIKERSAEQFPWDMIETNPSTAAAASESEADDDGSSDSQRDDRAWEPSEVDADADASPLDSADARRTPEEHLLNHAVQEETVGPHGDYGGQSVEGAAVQ</sequence>
<dbReference type="STRING" id="1081109.A0A168A0Y1"/>
<feature type="compositionally biased region" description="Basic residues" evidence="1">
    <location>
        <begin position="67"/>
        <end position="83"/>
    </location>
</feature>
<feature type="region of interest" description="Disordered" evidence="1">
    <location>
        <begin position="65"/>
        <end position="93"/>
    </location>
</feature>
<evidence type="ECO:0000256" key="1">
    <source>
        <dbReference type="SAM" id="MobiDB-lite"/>
    </source>
</evidence>
<feature type="domain" description="SLS1 C-terminal" evidence="4">
    <location>
        <begin position="504"/>
        <end position="788"/>
    </location>
</feature>
<feature type="compositionally biased region" description="Low complexity" evidence="1">
    <location>
        <begin position="721"/>
        <end position="734"/>
    </location>
</feature>
<feature type="domain" description="SLS1 second KH" evidence="3">
    <location>
        <begin position="404"/>
        <end position="463"/>
    </location>
</feature>
<dbReference type="Pfam" id="PF20777">
    <property type="entry name" value="KH_SLS1_2"/>
    <property type="match status" value="1"/>
</dbReference>
<name>A0A168A0Y1_9HYPO</name>
<evidence type="ECO:0000259" key="2">
    <source>
        <dbReference type="Pfam" id="PF20776"/>
    </source>
</evidence>
<proteinExistence type="predicted"/>
<dbReference type="InterPro" id="IPR048748">
    <property type="entry name" value="SLS1_KH2"/>
</dbReference>
<accession>A0A168A0Y1</accession>
<dbReference type="EMBL" id="AZGY01000013">
    <property type="protein sequence ID" value="KZZ93332.1"/>
    <property type="molecule type" value="Genomic_DNA"/>
</dbReference>
<evidence type="ECO:0008006" key="7">
    <source>
        <dbReference type="Google" id="ProtNLM"/>
    </source>
</evidence>
<feature type="domain" description="SLS1 N-terminal" evidence="2">
    <location>
        <begin position="219"/>
        <end position="320"/>
    </location>
</feature>
<evidence type="ECO:0000313" key="5">
    <source>
        <dbReference type="EMBL" id="KZZ93332.1"/>
    </source>
</evidence>
<evidence type="ECO:0000313" key="6">
    <source>
        <dbReference type="Proteomes" id="UP000078544"/>
    </source>
</evidence>
<evidence type="ECO:0000259" key="3">
    <source>
        <dbReference type="Pfam" id="PF20777"/>
    </source>
</evidence>
<feature type="compositionally biased region" description="Basic and acidic residues" evidence="1">
    <location>
        <begin position="873"/>
        <end position="884"/>
    </location>
</feature>
<dbReference type="Pfam" id="PF20776">
    <property type="entry name" value="SLS1_N"/>
    <property type="match status" value="1"/>
</dbReference>
<dbReference type="OrthoDB" id="5392646at2759"/>
<feature type="compositionally biased region" description="Basic and acidic residues" evidence="1">
    <location>
        <begin position="138"/>
        <end position="148"/>
    </location>
</feature>
<evidence type="ECO:0000259" key="4">
    <source>
        <dbReference type="Pfam" id="PF20778"/>
    </source>
</evidence>
<dbReference type="AlphaFoldDB" id="A0A168A0Y1"/>
<feature type="region of interest" description="Disordered" evidence="1">
    <location>
        <begin position="132"/>
        <end position="158"/>
    </location>
</feature>
<dbReference type="Proteomes" id="UP000078544">
    <property type="component" value="Unassembled WGS sequence"/>
</dbReference>
<reference evidence="5 6" key="1">
    <citation type="journal article" date="2016" name="Genome Biol. Evol.">
        <title>Divergent and convergent evolution of fungal pathogenicity.</title>
        <authorList>
            <person name="Shang Y."/>
            <person name="Xiao G."/>
            <person name="Zheng P."/>
            <person name="Cen K."/>
            <person name="Zhan S."/>
            <person name="Wang C."/>
        </authorList>
    </citation>
    <scope>NUCLEOTIDE SEQUENCE [LARGE SCALE GENOMIC DNA]</scope>
    <source>
        <strain evidence="5 6">RCEF 2490</strain>
    </source>
</reference>
<dbReference type="Pfam" id="PF20778">
    <property type="entry name" value="SLS1_C"/>
    <property type="match status" value="1"/>
</dbReference>
<comment type="caution">
    <text evidence="5">The sequence shown here is derived from an EMBL/GenBank/DDBJ whole genome shotgun (WGS) entry which is preliminary data.</text>
</comment>
<gene>
    <name evidence="5" type="ORF">AAL_05717</name>
</gene>
<feature type="region of interest" description="Disordered" evidence="1">
    <location>
        <begin position="831"/>
        <end position="910"/>
    </location>
</feature>
<protein>
    <recommendedName>
        <fullName evidence="7">Mitochondrial inner-membrane-bound regulator</fullName>
    </recommendedName>
</protein>
<dbReference type="InterPro" id="IPR048400">
    <property type="entry name" value="SLS1_N"/>
</dbReference>
<organism evidence="5 6">
    <name type="scientific">Moelleriella libera RCEF 2490</name>
    <dbReference type="NCBI Taxonomy" id="1081109"/>
    <lineage>
        <taxon>Eukaryota</taxon>
        <taxon>Fungi</taxon>
        <taxon>Dikarya</taxon>
        <taxon>Ascomycota</taxon>
        <taxon>Pezizomycotina</taxon>
        <taxon>Sordariomycetes</taxon>
        <taxon>Hypocreomycetidae</taxon>
        <taxon>Hypocreales</taxon>
        <taxon>Clavicipitaceae</taxon>
        <taxon>Moelleriella</taxon>
    </lineage>
</organism>